<name>A7F2X7_SCLS1</name>
<feature type="compositionally biased region" description="Basic and acidic residues" evidence="1">
    <location>
        <begin position="9"/>
        <end position="23"/>
    </location>
</feature>
<evidence type="ECO:0000256" key="1">
    <source>
        <dbReference type="SAM" id="MobiDB-lite"/>
    </source>
</evidence>
<gene>
    <name evidence="2" type="ORF">SS1G_12275</name>
</gene>
<protein>
    <submittedName>
        <fullName evidence="2">Uncharacterized protein</fullName>
    </submittedName>
</protein>
<reference evidence="3" key="1">
    <citation type="journal article" date="2011" name="PLoS Genet.">
        <title>Genomic analysis of the necrotrophic fungal pathogens Sclerotinia sclerotiorum and Botrytis cinerea.</title>
        <authorList>
            <person name="Amselem J."/>
            <person name="Cuomo C.A."/>
            <person name="van Kan J.A."/>
            <person name="Viaud M."/>
            <person name="Benito E.P."/>
            <person name="Couloux A."/>
            <person name="Coutinho P.M."/>
            <person name="de Vries R.P."/>
            <person name="Dyer P.S."/>
            <person name="Fillinger S."/>
            <person name="Fournier E."/>
            <person name="Gout L."/>
            <person name="Hahn M."/>
            <person name="Kohn L."/>
            <person name="Lapalu N."/>
            <person name="Plummer K.M."/>
            <person name="Pradier J.M."/>
            <person name="Quevillon E."/>
            <person name="Sharon A."/>
            <person name="Simon A."/>
            <person name="ten Have A."/>
            <person name="Tudzynski B."/>
            <person name="Tudzynski P."/>
            <person name="Wincker P."/>
            <person name="Andrew M."/>
            <person name="Anthouard V."/>
            <person name="Beever R.E."/>
            <person name="Beffa R."/>
            <person name="Benoit I."/>
            <person name="Bouzid O."/>
            <person name="Brault B."/>
            <person name="Chen Z."/>
            <person name="Choquer M."/>
            <person name="Collemare J."/>
            <person name="Cotton P."/>
            <person name="Danchin E.G."/>
            <person name="Da Silva C."/>
            <person name="Gautier A."/>
            <person name="Giraud C."/>
            <person name="Giraud T."/>
            <person name="Gonzalez C."/>
            <person name="Grossetete S."/>
            <person name="Guldener U."/>
            <person name="Henrissat B."/>
            <person name="Howlett B.J."/>
            <person name="Kodira C."/>
            <person name="Kretschmer M."/>
            <person name="Lappartient A."/>
            <person name="Leroch M."/>
            <person name="Levis C."/>
            <person name="Mauceli E."/>
            <person name="Neuveglise C."/>
            <person name="Oeser B."/>
            <person name="Pearson M."/>
            <person name="Poulain J."/>
            <person name="Poussereau N."/>
            <person name="Quesneville H."/>
            <person name="Rascle C."/>
            <person name="Schumacher J."/>
            <person name="Segurens B."/>
            <person name="Sexton A."/>
            <person name="Silva E."/>
            <person name="Sirven C."/>
            <person name="Soanes D.M."/>
            <person name="Talbot N.J."/>
            <person name="Templeton M."/>
            <person name="Yandava C."/>
            <person name="Yarden O."/>
            <person name="Zeng Q."/>
            <person name="Rollins J.A."/>
            <person name="Lebrun M.H."/>
            <person name="Dickman M."/>
        </authorList>
    </citation>
    <scope>NUCLEOTIDE SEQUENCE [LARGE SCALE GENOMIC DNA]</scope>
    <source>
        <strain evidence="3">ATCC 18683 / 1980 / Ss-1</strain>
    </source>
</reference>
<evidence type="ECO:0000313" key="2">
    <source>
        <dbReference type="EMBL" id="EDN96069.1"/>
    </source>
</evidence>
<dbReference type="KEGG" id="ssl:SS1G_12275"/>
<accession>A7F2X7</accession>
<feature type="region of interest" description="Disordered" evidence="1">
    <location>
        <begin position="1"/>
        <end position="25"/>
    </location>
</feature>
<keyword evidence="3" id="KW-1185">Reference proteome</keyword>
<proteinExistence type="predicted"/>
<dbReference type="AlphaFoldDB" id="A7F2X7"/>
<dbReference type="GeneID" id="5483130"/>
<dbReference type="HOGENOM" id="CLU_3033799_0_0_1"/>
<dbReference type="Proteomes" id="UP000001312">
    <property type="component" value="Unassembled WGS sequence"/>
</dbReference>
<dbReference type="RefSeq" id="XP_001587245.1">
    <property type="nucleotide sequence ID" value="XM_001587195.1"/>
</dbReference>
<organism evidence="2 3">
    <name type="scientific">Sclerotinia sclerotiorum (strain ATCC 18683 / 1980 / Ss-1)</name>
    <name type="common">White mold</name>
    <name type="synonym">Whetzelinia sclerotiorum</name>
    <dbReference type="NCBI Taxonomy" id="665079"/>
    <lineage>
        <taxon>Eukaryota</taxon>
        <taxon>Fungi</taxon>
        <taxon>Dikarya</taxon>
        <taxon>Ascomycota</taxon>
        <taxon>Pezizomycotina</taxon>
        <taxon>Leotiomycetes</taxon>
        <taxon>Helotiales</taxon>
        <taxon>Sclerotiniaceae</taxon>
        <taxon>Sclerotinia</taxon>
    </lineage>
</organism>
<dbReference type="InParanoid" id="A7F2X7"/>
<evidence type="ECO:0000313" key="3">
    <source>
        <dbReference type="Proteomes" id="UP000001312"/>
    </source>
</evidence>
<dbReference type="EMBL" id="CH476639">
    <property type="protein sequence ID" value="EDN96069.1"/>
    <property type="molecule type" value="Genomic_DNA"/>
</dbReference>
<sequence>MCGGAGLPKRLDVSSSVRKELSRVSHTSRKFVPTYHLTKARPKAVTPAVRYENDY</sequence>